<protein>
    <submittedName>
        <fullName evidence="2">Uncharacterized protein</fullName>
    </submittedName>
</protein>
<accession>A0ABP6NB89</accession>
<keyword evidence="3" id="KW-1185">Reference proteome</keyword>
<keyword evidence="1" id="KW-0812">Transmembrane</keyword>
<evidence type="ECO:0000313" key="2">
    <source>
        <dbReference type="EMBL" id="GAA3142530.1"/>
    </source>
</evidence>
<keyword evidence="1" id="KW-0472">Membrane</keyword>
<sequence>MPTADLSAAAPEVLDVPDKRIGAAGTALCMTGLVAGTTVLLPARERVQGAEHPGTRRTRRRLAR</sequence>
<keyword evidence="1" id="KW-1133">Transmembrane helix</keyword>
<evidence type="ECO:0000256" key="1">
    <source>
        <dbReference type="SAM" id="Phobius"/>
    </source>
</evidence>
<gene>
    <name evidence="2" type="ORF">GCM10010466_36860</name>
</gene>
<name>A0ABP6NB89_9ACTN</name>
<dbReference type="RefSeq" id="WP_344861065.1">
    <property type="nucleotide sequence ID" value="NZ_BAAAUT010000028.1"/>
</dbReference>
<feature type="transmembrane region" description="Helical" evidence="1">
    <location>
        <begin position="20"/>
        <end position="41"/>
    </location>
</feature>
<proteinExistence type="predicted"/>
<organism evidence="2 3">
    <name type="scientific">Planomonospora alba</name>
    <dbReference type="NCBI Taxonomy" id="161354"/>
    <lineage>
        <taxon>Bacteria</taxon>
        <taxon>Bacillati</taxon>
        <taxon>Actinomycetota</taxon>
        <taxon>Actinomycetes</taxon>
        <taxon>Streptosporangiales</taxon>
        <taxon>Streptosporangiaceae</taxon>
        <taxon>Planomonospora</taxon>
    </lineage>
</organism>
<evidence type="ECO:0000313" key="3">
    <source>
        <dbReference type="Proteomes" id="UP001500320"/>
    </source>
</evidence>
<dbReference type="Proteomes" id="UP001500320">
    <property type="component" value="Unassembled WGS sequence"/>
</dbReference>
<reference evidence="3" key="1">
    <citation type="journal article" date="2019" name="Int. J. Syst. Evol. Microbiol.">
        <title>The Global Catalogue of Microorganisms (GCM) 10K type strain sequencing project: providing services to taxonomists for standard genome sequencing and annotation.</title>
        <authorList>
            <consortium name="The Broad Institute Genomics Platform"/>
            <consortium name="The Broad Institute Genome Sequencing Center for Infectious Disease"/>
            <person name="Wu L."/>
            <person name="Ma J."/>
        </authorList>
    </citation>
    <scope>NUCLEOTIDE SEQUENCE [LARGE SCALE GENOMIC DNA]</scope>
    <source>
        <strain evidence="3">JCM 9373</strain>
    </source>
</reference>
<dbReference type="EMBL" id="BAAAUT010000028">
    <property type="protein sequence ID" value="GAA3142530.1"/>
    <property type="molecule type" value="Genomic_DNA"/>
</dbReference>
<comment type="caution">
    <text evidence="2">The sequence shown here is derived from an EMBL/GenBank/DDBJ whole genome shotgun (WGS) entry which is preliminary data.</text>
</comment>